<dbReference type="PANTHER" id="PTHR35340:SF5">
    <property type="entry name" value="ASST-DOMAIN-CONTAINING PROTEIN"/>
    <property type="match status" value="1"/>
</dbReference>
<feature type="signal peptide" evidence="1">
    <location>
        <begin position="1"/>
        <end position="17"/>
    </location>
</feature>
<dbReference type="InterPro" id="IPR053143">
    <property type="entry name" value="Arylsulfate_ST"/>
</dbReference>
<gene>
    <name evidence="2" type="ORF">EGYM00163_LOCUS20187</name>
</gene>
<proteinExistence type="predicted"/>
<reference evidence="2" key="1">
    <citation type="submission" date="2021-01" db="EMBL/GenBank/DDBJ databases">
        <authorList>
            <person name="Corre E."/>
            <person name="Pelletier E."/>
            <person name="Niang G."/>
            <person name="Scheremetjew M."/>
            <person name="Finn R."/>
            <person name="Kale V."/>
            <person name="Holt S."/>
            <person name="Cochrane G."/>
            <person name="Meng A."/>
            <person name="Brown T."/>
            <person name="Cohen L."/>
        </authorList>
    </citation>
    <scope>NUCLEOTIDE SEQUENCE</scope>
    <source>
        <strain evidence="2">CCMP1594</strain>
    </source>
</reference>
<name>A0A7S4FR95_9EUGL</name>
<dbReference type="EMBL" id="HBJA01057030">
    <property type="protein sequence ID" value="CAE0809056.1"/>
    <property type="molecule type" value="Transcribed_RNA"/>
</dbReference>
<feature type="chain" id="PRO_5031111508" evidence="1">
    <location>
        <begin position="18"/>
        <end position="643"/>
    </location>
</feature>
<accession>A0A7S4FR95</accession>
<protein>
    <submittedName>
        <fullName evidence="2">Uncharacterized protein</fullName>
    </submittedName>
</protein>
<evidence type="ECO:0000313" key="2">
    <source>
        <dbReference type="EMBL" id="CAE0809056.1"/>
    </source>
</evidence>
<dbReference type="InterPro" id="IPR010262">
    <property type="entry name" value="Arylsulfotransferase_bact"/>
</dbReference>
<dbReference type="AlphaFoldDB" id="A0A7S4FR95"/>
<sequence>MWVHWAVFFAILSVAWPLNSTELQLSCSHPAEQLVKTLRSFRHAALLARTNVHAAPAHTCGAWKGRGKKLPGCAFTPANHTVKWFFDTPLTQQFSNPNYRPVVTPENHPRHPGCLFALNAAEVDWSQLTIVVVPTHQTDRNSISYATVWVLDMAGRVVIEKPTIFLGNLRSQRMINSTAMMAMVDFFWNEAQQQPVVFWVWDIATNREEVLVLKSHLPPHHGSAHHDFTYNPTTNTIIVMFRFLNGDYDSKEDPNLFMERLVEFTWSGQLIWHWDVHRHISVRSVHPKDLAEGECREHSSDACQDVFHGNTVFWDTTEDGTGEGILYYMSRHADTFWKIDKKTKQVLWGLGAYGNFTQYNVTGHQRKSLFSHSHAVEVYGPGRFVIFDNNELPLEPSAKEGSRMIYVEVDESTMVAREVQAWGSDAQSYQCGNALQLPNRNMIGMFTTNRSVSEVNMITGEVVWGWHVGLRYHTTLYRMDRLSMVPTVALVGLTQGATCPATLSFRVWDTFRAKVASPRTGLVMVYADVVAVASVPFVFEPYWIPTTVTLQLPEAWCSEGLLSVMVENQDGVGVQWPLTSEEGRVHIQYQPLQEHLRESCKVPSESWYAALANQPLPVYPSNHKWSPEFEKWLRDFLKSGPSV</sequence>
<dbReference type="Pfam" id="PF05935">
    <property type="entry name" value="Arylsulfotrans"/>
    <property type="match status" value="1"/>
</dbReference>
<evidence type="ECO:0000256" key="1">
    <source>
        <dbReference type="SAM" id="SignalP"/>
    </source>
</evidence>
<organism evidence="2">
    <name type="scientific">Eutreptiella gymnastica</name>
    <dbReference type="NCBI Taxonomy" id="73025"/>
    <lineage>
        <taxon>Eukaryota</taxon>
        <taxon>Discoba</taxon>
        <taxon>Euglenozoa</taxon>
        <taxon>Euglenida</taxon>
        <taxon>Spirocuta</taxon>
        <taxon>Euglenophyceae</taxon>
        <taxon>Eutreptiales</taxon>
        <taxon>Eutreptiaceae</taxon>
        <taxon>Eutreptiella</taxon>
    </lineage>
</organism>
<keyword evidence="1" id="KW-0732">Signal</keyword>
<dbReference type="GO" id="GO:0004062">
    <property type="term" value="F:aryl sulfotransferase activity"/>
    <property type="evidence" value="ECO:0007669"/>
    <property type="project" value="InterPro"/>
</dbReference>
<dbReference type="PANTHER" id="PTHR35340">
    <property type="entry name" value="PQQ ENZYME REPEAT PROTEIN-RELATED"/>
    <property type="match status" value="1"/>
</dbReference>